<dbReference type="InterPro" id="IPR000477">
    <property type="entry name" value="RT_dom"/>
</dbReference>
<dbReference type="PANTHER" id="PTHR21301:SF10">
    <property type="entry name" value="REVERSE TRANSCRIPTASE DOMAIN-CONTAINING PROTEIN"/>
    <property type="match status" value="1"/>
</dbReference>
<evidence type="ECO:0000259" key="2">
    <source>
        <dbReference type="PROSITE" id="PS50878"/>
    </source>
</evidence>
<keyword evidence="1" id="KW-0812">Transmembrane</keyword>
<sequence>MHISECCMKWNYFQFNGSFYEKVDGVAMGNCVSPFLPNLFMSKFEEKLRNNLQYFPRVWLRYVDDIFDTGVAELEGFLSQINGVHNNIKFDYEREDNNCLAFLDLLCIRKGNGIQFDIYRKLLTITDIFLVFQIIISSIKWLLLIG</sequence>
<feature type="domain" description="Reverse transcriptase" evidence="2">
    <location>
        <begin position="1"/>
        <end position="114"/>
    </location>
</feature>
<evidence type="ECO:0000313" key="3">
    <source>
        <dbReference type="EMBL" id="JAS34239.1"/>
    </source>
</evidence>
<gene>
    <name evidence="3" type="ORF">g.41869</name>
</gene>
<dbReference type="EMBL" id="GEDC01003059">
    <property type="protein sequence ID" value="JAS34239.1"/>
    <property type="molecule type" value="Transcribed_RNA"/>
</dbReference>
<feature type="transmembrane region" description="Helical" evidence="1">
    <location>
        <begin position="122"/>
        <end position="143"/>
    </location>
</feature>
<name>A0A1B6E8I7_9HEMI</name>
<protein>
    <recommendedName>
        <fullName evidence="2">Reverse transcriptase domain-containing protein</fullName>
    </recommendedName>
</protein>
<proteinExistence type="predicted"/>
<dbReference type="AlphaFoldDB" id="A0A1B6E8I7"/>
<keyword evidence="1" id="KW-1133">Transmembrane helix</keyword>
<reference evidence="3" key="1">
    <citation type="submission" date="2015-12" db="EMBL/GenBank/DDBJ databases">
        <title>De novo transcriptome assembly of four potential Pierce s Disease insect vectors from Arizona vineyards.</title>
        <authorList>
            <person name="Tassone E.E."/>
        </authorList>
    </citation>
    <scope>NUCLEOTIDE SEQUENCE</scope>
</reference>
<evidence type="ECO:0000256" key="1">
    <source>
        <dbReference type="SAM" id="Phobius"/>
    </source>
</evidence>
<organism evidence="3">
    <name type="scientific">Clastoptera arizonana</name>
    <name type="common">Arizona spittle bug</name>
    <dbReference type="NCBI Taxonomy" id="38151"/>
    <lineage>
        <taxon>Eukaryota</taxon>
        <taxon>Metazoa</taxon>
        <taxon>Ecdysozoa</taxon>
        <taxon>Arthropoda</taxon>
        <taxon>Hexapoda</taxon>
        <taxon>Insecta</taxon>
        <taxon>Pterygota</taxon>
        <taxon>Neoptera</taxon>
        <taxon>Paraneoptera</taxon>
        <taxon>Hemiptera</taxon>
        <taxon>Auchenorrhyncha</taxon>
        <taxon>Cercopoidea</taxon>
        <taxon>Clastopteridae</taxon>
        <taxon>Clastoptera</taxon>
    </lineage>
</organism>
<dbReference type="PROSITE" id="PS50878">
    <property type="entry name" value="RT_POL"/>
    <property type="match status" value="1"/>
</dbReference>
<accession>A0A1B6E8I7</accession>
<dbReference type="PANTHER" id="PTHR21301">
    <property type="entry name" value="REVERSE TRANSCRIPTASE"/>
    <property type="match status" value="1"/>
</dbReference>
<keyword evidence="1" id="KW-0472">Membrane</keyword>